<dbReference type="AlphaFoldDB" id="A0A1H7N1B0"/>
<dbReference type="PANTHER" id="PTHR43133">
    <property type="entry name" value="RNA POLYMERASE ECF-TYPE SIGMA FACTO"/>
    <property type="match status" value="1"/>
</dbReference>
<keyword evidence="2" id="KW-0805">Transcription regulation</keyword>
<dbReference type="NCBIfam" id="TIGR02937">
    <property type="entry name" value="sigma70-ECF"/>
    <property type="match status" value="1"/>
</dbReference>
<organism evidence="8 9">
    <name type="scientific">Streptacidiphilus jiangxiensis</name>
    <dbReference type="NCBI Taxonomy" id="235985"/>
    <lineage>
        <taxon>Bacteria</taxon>
        <taxon>Bacillati</taxon>
        <taxon>Actinomycetota</taxon>
        <taxon>Actinomycetes</taxon>
        <taxon>Kitasatosporales</taxon>
        <taxon>Streptomycetaceae</taxon>
        <taxon>Streptacidiphilus</taxon>
    </lineage>
</organism>
<evidence type="ECO:0000256" key="3">
    <source>
        <dbReference type="ARBA" id="ARBA00023082"/>
    </source>
</evidence>
<dbReference type="InterPro" id="IPR036388">
    <property type="entry name" value="WH-like_DNA-bd_sf"/>
</dbReference>
<dbReference type="NCBIfam" id="TIGR02983">
    <property type="entry name" value="SigE-fam_strep"/>
    <property type="match status" value="1"/>
</dbReference>
<evidence type="ECO:0000259" key="6">
    <source>
        <dbReference type="Pfam" id="PF04542"/>
    </source>
</evidence>
<dbReference type="InterPro" id="IPR013325">
    <property type="entry name" value="RNA_pol_sigma_r2"/>
</dbReference>
<accession>A0A1H7N1B0</accession>
<dbReference type="InterPro" id="IPR013249">
    <property type="entry name" value="RNA_pol_sigma70_r4_t2"/>
</dbReference>
<dbReference type="OrthoDB" id="3777963at2"/>
<dbReference type="CDD" id="cd06171">
    <property type="entry name" value="Sigma70_r4"/>
    <property type="match status" value="1"/>
</dbReference>
<comment type="similarity">
    <text evidence="1">Belongs to the sigma-70 factor family. ECF subfamily.</text>
</comment>
<keyword evidence="3" id="KW-0731">Sigma factor</keyword>
<dbReference type="Pfam" id="PF08281">
    <property type="entry name" value="Sigma70_r4_2"/>
    <property type="match status" value="1"/>
</dbReference>
<dbReference type="InterPro" id="IPR014325">
    <property type="entry name" value="RNA_pol_sigma-E_actinobac"/>
</dbReference>
<dbReference type="Pfam" id="PF04542">
    <property type="entry name" value="Sigma70_r2"/>
    <property type="match status" value="1"/>
</dbReference>
<gene>
    <name evidence="8" type="ORF">SAMN05414137_106168</name>
</gene>
<dbReference type="SUPFAM" id="SSF88659">
    <property type="entry name" value="Sigma3 and sigma4 domains of RNA polymerase sigma factors"/>
    <property type="match status" value="1"/>
</dbReference>
<feature type="domain" description="RNA polymerase sigma-70 region 2" evidence="6">
    <location>
        <begin position="13"/>
        <end position="77"/>
    </location>
</feature>
<dbReference type="GO" id="GO:0006352">
    <property type="term" value="P:DNA-templated transcription initiation"/>
    <property type="evidence" value="ECO:0007669"/>
    <property type="project" value="InterPro"/>
</dbReference>
<evidence type="ECO:0000259" key="7">
    <source>
        <dbReference type="Pfam" id="PF08281"/>
    </source>
</evidence>
<dbReference type="SUPFAM" id="SSF88946">
    <property type="entry name" value="Sigma2 domain of RNA polymerase sigma factors"/>
    <property type="match status" value="1"/>
</dbReference>
<evidence type="ECO:0000313" key="9">
    <source>
        <dbReference type="Proteomes" id="UP000183015"/>
    </source>
</evidence>
<name>A0A1H7N1B0_STRJI</name>
<dbReference type="InterPro" id="IPR007627">
    <property type="entry name" value="RNA_pol_sigma70_r2"/>
</dbReference>
<reference evidence="9" key="1">
    <citation type="submission" date="2016-10" db="EMBL/GenBank/DDBJ databases">
        <authorList>
            <person name="Varghese N."/>
        </authorList>
    </citation>
    <scope>NUCLEOTIDE SEQUENCE [LARGE SCALE GENOMIC DNA]</scope>
    <source>
        <strain evidence="9">DSM 45096 / BCRC 16803 / CGMCC 4.1857 / CIP 109030 / JCM 12277 / KCTC 19219 / NBRC 100920 / 33214</strain>
    </source>
</reference>
<dbReference type="InterPro" id="IPR039425">
    <property type="entry name" value="RNA_pol_sigma-70-like"/>
</dbReference>
<dbReference type="EMBL" id="FOAZ01000006">
    <property type="protein sequence ID" value="SEL17283.1"/>
    <property type="molecule type" value="Genomic_DNA"/>
</dbReference>
<feature type="domain" description="RNA polymerase sigma factor 70 region 4 type 2" evidence="7">
    <location>
        <begin position="101"/>
        <end position="153"/>
    </location>
</feature>
<evidence type="ECO:0000313" key="8">
    <source>
        <dbReference type="EMBL" id="SEL17283.1"/>
    </source>
</evidence>
<dbReference type="RefSeq" id="WP_042447182.1">
    <property type="nucleotide sequence ID" value="NZ_BBPN01000012.1"/>
</dbReference>
<dbReference type="InterPro" id="IPR014284">
    <property type="entry name" value="RNA_pol_sigma-70_dom"/>
</dbReference>
<dbReference type="InterPro" id="IPR013324">
    <property type="entry name" value="RNA_pol_sigma_r3/r4-like"/>
</dbReference>
<evidence type="ECO:0000256" key="5">
    <source>
        <dbReference type="ARBA" id="ARBA00023163"/>
    </source>
</evidence>
<evidence type="ECO:0000256" key="2">
    <source>
        <dbReference type="ARBA" id="ARBA00023015"/>
    </source>
</evidence>
<keyword evidence="4" id="KW-0238">DNA-binding</keyword>
<evidence type="ECO:0000256" key="4">
    <source>
        <dbReference type="ARBA" id="ARBA00023125"/>
    </source>
</evidence>
<dbReference type="PANTHER" id="PTHR43133:SF50">
    <property type="entry name" value="ECF RNA POLYMERASE SIGMA FACTOR SIGM"/>
    <property type="match status" value="1"/>
</dbReference>
<keyword evidence="5" id="KW-0804">Transcription</keyword>
<proteinExistence type="inferred from homology"/>
<dbReference type="STRING" id="235985.SAMN05414137_106168"/>
<dbReference type="GO" id="GO:0003677">
    <property type="term" value="F:DNA binding"/>
    <property type="evidence" value="ECO:0007669"/>
    <property type="project" value="UniProtKB-KW"/>
</dbReference>
<sequence>MAEPEGVDFDAFYAASYRRVVGQLFLTTGSISEAEDCVQEAYARAWQRWSRVRRHPAPEAWVRTVAYRLSVSSWRKAVNRLSAHRRHADDTQVPGLTPDHLALVAALRRIPAEQRSAIVLHHLVGWSVQEIAAQTGTAEGTVKARLSRGRKALSVHLSDRADELAVGEPARTTAVPASGFPARRTTAKEL</sequence>
<evidence type="ECO:0000256" key="1">
    <source>
        <dbReference type="ARBA" id="ARBA00010641"/>
    </source>
</evidence>
<dbReference type="Proteomes" id="UP000183015">
    <property type="component" value="Unassembled WGS sequence"/>
</dbReference>
<dbReference type="eggNOG" id="COG1595">
    <property type="taxonomic scope" value="Bacteria"/>
</dbReference>
<dbReference type="Gene3D" id="1.10.1740.10">
    <property type="match status" value="1"/>
</dbReference>
<dbReference type="GO" id="GO:0016987">
    <property type="term" value="F:sigma factor activity"/>
    <property type="evidence" value="ECO:0007669"/>
    <property type="project" value="UniProtKB-KW"/>
</dbReference>
<protein>
    <submittedName>
        <fullName evidence="8">RNA polymerase sigma-70 factor, ECF subfamily</fullName>
    </submittedName>
</protein>
<dbReference type="Gene3D" id="1.10.10.10">
    <property type="entry name" value="Winged helix-like DNA-binding domain superfamily/Winged helix DNA-binding domain"/>
    <property type="match status" value="1"/>
</dbReference>
<keyword evidence="9" id="KW-1185">Reference proteome</keyword>